<evidence type="ECO:0000256" key="6">
    <source>
        <dbReference type="ARBA" id="ARBA00023049"/>
    </source>
</evidence>
<feature type="active site" evidence="10">
    <location>
        <position position="134"/>
    </location>
</feature>
<evidence type="ECO:0000256" key="10">
    <source>
        <dbReference type="PROSITE-ProRule" id="PRU01211"/>
    </source>
</evidence>
<dbReference type="InterPro" id="IPR006026">
    <property type="entry name" value="Peptidase_Metallo"/>
</dbReference>
<accession>A0A7R8WMS8</accession>
<keyword evidence="4 10" id="KW-0378">Hydrolase</keyword>
<comment type="cofactor">
    <cofactor evidence="10 11">
        <name>Zn(2+)</name>
        <dbReference type="ChEBI" id="CHEBI:29105"/>
    </cofactor>
    <text evidence="10 11">Binds 1 zinc ion per subunit.</text>
</comment>
<dbReference type="GO" id="GO:0004222">
    <property type="term" value="F:metalloendopeptidase activity"/>
    <property type="evidence" value="ECO:0007669"/>
    <property type="project" value="UniProtKB-UniRule"/>
</dbReference>
<keyword evidence="8 10" id="KW-1015">Disulfide bond</keyword>
<proteinExistence type="predicted"/>
<keyword evidence="5 10" id="KW-0862">Zinc</keyword>
<dbReference type="SMART" id="SM00235">
    <property type="entry name" value="ZnMc"/>
    <property type="match status" value="1"/>
</dbReference>
<dbReference type="CDD" id="cd04280">
    <property type="entry name" value="ZnMc_astacin_like"/>
    <property type="match status" value="1"/>
</dbReference>
<organism evidence="12">
    <name type="scientific">Cyprideis torosa</name>
    <dbReference type="NCBI Taxonomy" id="163714"/>
    <lineage>
        <taxon>Eukaryota</taxon>
        <taxon>Metazoa</taxon>
        <taxon>Ecdysozoa</taxon>
        <taxon>Arthropoda</taxon>
        <taxon>Crustacea</taxon>
        <taxon>Oligostraca</taxon>
        <taxon>Ostracoda</taxon>
        <taxon>Podocopa</taxon>
        <taxon>Podocopida</taxon>
        <taxon>Cytherocopina</taxon>
        <taxon>Cytheroidea</taxon>
        <taxon>Cytherideidae</taxon>
        <taxon>Cyprideis</taxon>
    </lineage>
</organism>
<evidence type="ECO:0000256" key="9">
    <source>
        <dbReference type="ARBA" id="ARBA00023180"/>
    </source>
</evidence>
<feature type="binding site" evidence="10">
    <location>
        <position position="137"/>
    </location>
    <ligand>
        <name>Zn(2+)</name>
        <dbReference type="ChEBI" id="CHEBI:29105"/>
        <note>catalytic</note>
    </ligand>
</feature>
<evidence type="ECO:0000256" key="5">
    <source>
        <dbReference type="ARBA" id="ARBA00022833"/>
    </source>
</evidence>
<evidence type="ECO:0000256" key="4">
    <source>
        <dbReference type="ARBA" id="ARBA00022801"/>
    </source>
</evidence>
<evidence type="ECO:0000256" key="7">
    <source>
        <dbReference type="ARBA" id="ARBA00023145"/>
    </source>
</evidence>
<evidence type="ECO:0000256" key="8">
    <source>
        <dbReference type="ARBA" id="ARBA00023157"/>
    </source>
</evidence>
<dbReference type="PRINTS" id="PR00480">
    <property type="entry name" value="ASTACIN"/>
</dbReference>
<sequence>MEAVVLLLIGFLLSHFCNAAPKRAGDIMLPPGTDRAAMNFNLRPEQKWPNGVVPYYIDNTFSSSESDFILYAMDQFEYYTCIRFVPWTEEYTYWIWITKTNACQSYIGRISESHGQYLELAAGCLQMLGIPIHELMHAIGFFHEHTRPDRDDYVTIHWDQIDTDLWYNFEKRSSSEVDSLGSPYDYSSVMHYGRYDFAKSSLPTITPKDPSATIGQREYFVWSDIIGINNLYNCDCNVYQC</sequence>
<dbReference type="PANTHER" id="PTHR10127">
    <property type="entry name" value="DISCOIDIN, CUB, EGF, LAMININ , AND ZINC METALLOPROTEASE DOMAIN CONTAINING"/>
    <property type="match status" value="1"/>
</dbReference>
<dbReference type="InterPro" id="IPR001506">
    <property type="entry name" value="Peptidase_M12A"/>
</dbReference>
<dbReference type="Gene3D" id="3.40.390.10">
    <property type="entry name" value="Collagenase (Catalytic Domain)"/>
    <property type="match status" value="1"/>
</dbReference>
<gene>
    <name evidence="12" type="ORF">CTOB1V02_LOCUS11255</name>
</gene>
<keyword evidence="6 10" id="KW-0482">Metalloprotease</keyword>
<dbReference type="PANTHER" id="PTHR10127:SF780">
    <property type="entry name" value="METALLOENDOPEPTIDASE"/>
    <property type="match status" value="1"/>
</dbReference>
<dbReference type="EC" id="3.4.24.-" evidence="11"/>
<evidence type="ECO:0000256" key="1">
    <source>
        <dbReference type="ARBA" id="ARBA00022670"/>
    </source>
</evidence>
<keyword evidence="2 10" id="KW-0479">Metal-binding</keyword>
<evidence type="ECO:0000256" key="3">
    <source>
        <dbReference type="ARBA" id="ARBA00022729"/>
    </source>
</evidence>
<keyword evidence="7" id="KW-0865">Zymogen</keyword>
<dbReference type="Pfam" id="PF01400">
    <property type="entry name" value="Astacin"/>
    <property type="match status" value="1"/>
</dbReference>
<dbReference type="AlphaFoldDB" id="A0A7R8WMS8"/>
<dbReference type="GO" id="GO:0006508">
    <property type="term" value="P:proteolysis"/>
    <property type="evidence" value="ECO:0007669"/>
    <property type="project" value="UniProtKB-KW"/>
</dbReference>
<comment type="caution">
    <text evidence="10">Lacks conserved residue(s) required for the propagation of feature annotation.</text>
</comment>
<evidence type="ECO:0000256" key="2">
    <source>
        <dbReference type="ARBA" id="ARBA00022723"/>
    </source>
</evidence>
<dbReference type="InterPro" id="IPR024079">
    <property type="entry name" value="MetalloPept_cat_dom_sf"/>
</dbReference>
<feature type="chain" id="PRO_5040558283" description="Metalloendopeptidase" evidence="11">
    <location>
        <begin position="20"/>
        <end position="241"/>
    </location>
</feature>
<dbReference type="SUPFAM" id="SSF55486">
    <property type="entry name" value="Metalloproteases ('zincins'), catalytic domain"/>
    <property type="match status" value="1"/>
</dbReference>
<feature type="signal peptide" evidence="11">
    <location>
        <begin position="1"/>
        <end position="19"/>
    </location>
</feature>
<feature type="binding site" evidence="10">
    <location>
        <position position="133"/>
    </location>
    <ligand>
        <name>Zn(2+)</name>
        <dbReference type="ChEBI" id="CHEBI:29105"/>
        <note>catalytic</note>
    </ligand>
</feature>
<dbReference type="OrthoDB" id="291007at2759"/>
<dbReference type="InterPro" id="IPR034035">
    <property type="entry name" value="Astacin-like_dom"/>
</dbReference>
<reference evidence="12" key="1">
    <citation type="submission" date="2020-11" db="EMBL/GenBank/DDBJ databases">
        <authorList>
            <person name="Tran Van P."/>
        </authorList>
    </citation>
    <scope>NUCLEOTIDE SEQUENCE</scope>
</reference>
<protein>
    <recommendedName>
        <fullName evidence="11">Metalloendopeptidase</fullName>
        <ecNumber evidence="11">3.4.24.-</ecNumber>
    </recommendedName>
</protein>
<name>A0A7R8WMS8_9CRUS</name>
<dbReference type="GO" id="GO:0008270">
    <property type="term" value="F:zinc ion binding"/>
    <property type="evidence" value="ECO:0007669"/>
    <property type="project" value="UniProtKB-UniRule"/>
</dbReference>
<dbReference type="FunFam" id="3.40.390.10:FF:000015">
    <property type="entry name" value="Meprin A subunit"/>
    <property type="match status" value="1"/>
</dbReference>
<feature type="disulfide bond" evidence="10">
    <location>
        <begin position="81"/>
        <end position="236"/>
    </location>
</feature>
<dbReference type="EMBL" id="OB666254">
    <property type="protein sequence ID" value="CAD7233433.1"/>
    <property type="molecule type" value="Genomic_DNA"/>
</dbReference>
<keyword evidence="1 10" id="KW-0645">Protease</keyword>
<dbReference type="PROSITE" id="PS51864">
    <property type="entry name" value="ASTACIN"/>
    <property type="match status" value="1"/>
</dbReference>
<evidence type="ECO:0000313" key="12">
    <source>
        <dbReference type="EMBL" id="CAD7233433.1"/>
    </source>
</evidence>
<keyword evidence="9" id="KW-0325">Glycoprotein</keyword>
<feature type="binding site" evidence="10">
    <location>
        <position position="143"/>
    </location>
    <ligand>
        <name>Zn(2+)</name>
        <dbReference type="ChEBI" id="CHEBI:29105"/>
        <note>catalytic</note>
    </ligand>
</feature>
<evidence type="ECO:0000256" key="11">
    <source>
        <dbReference type="RuleBase" id="RU361183"/>
    </source>
</evidence>
<keyword evidence="3 11" id="KW-0732">Signal</keyword>